<dbReference type="GO" id="GO:0008270">
    <property type="term" value="F:zinc ion binding"/>
    <property type="evidence" value="ECO:0007669"/>
    <property type="project" value="TreeGrafter"/>
</dbReference>
<protein>
    <submittedName>
        <fullName evidence="4">Uncharacterized protein</fullName>
    </submittedName>
</protein>
<name>A0A1S8WVV2_OPIVI</name>
<evidence type="ECO:0000256" key="2">
    <source>
        <dbReference type="ARBA" id="ARBA00022723"/>
    </source>
</evidence>
<evidence type="ECO:0000313" key="4">
    <source>
        <dbReference type="EMBL" id="OON18554.1"/>
    </source>
</evidence>
<reference evidence="4 5" key="1">
    <citation type="submission" date="2015-03" db="EMBL/GenBank/DDBJ databases">
        <title>Draft genome of the nematode, Opisthorchis viverrini.</title>
        <authorList>
            <person name="Mitreva M."/>
        </authorList>
    </citation>
    <scope>NUCLEOTIDE SEQUENCE [LARGE SCALE GENOMIC DNA]</scope>
    <source>
        <strain evidence="4">Khon Kaen</strain>
    </source>
</reference>
<evidence type="ECO:0000313" key="5">
    <source>
        <dbReference type="Proteomes" id="UP000243686"/>
    </source>
</evidence>
<dbReference type="InterPro" id="IPR008584">
    <property type="entry name" value="CXXC_Zn-binding_euk"/>
</dbReference>
<evidence type="ECO:0000256" key="3">
    <source>
        <dbReference type="ARBA" id="ARBA00022833"/>
    </source>
</evidence>
<keyword evidence="2" id="KW-0479">Metal-binding</keyword>
<proteinExistence type="inferred from homology"/>
<sequence>MNNLVDSFSYPPVSDIVSGSDAAYNAEDSGRFKTILVFECRGVELIAFSPRAGWSADGLDSGTSFVDISLSDEVCYVFDLVPNWCTPSLFLFRWMCNSYVFVVNERCKPSTSSQ</sequence>
<dbReference type="EMBL" id="KV894063">
    <property type="protein sequence ID" value="OON18554.1"/>
    <property type="molecule type" value="Genomic_DNA"/>
</dbReference>
<gene>
    <name evidence="4" type="ORF">X801_05591</name>
</gene>
<dbReference type="PANTHER" id="PTHR12857:SF0">
    <property type="entry name" value="CXXC MOTIF CONTAINING ZINC BINDING PROTEIN"/>
    <property type="match status" value="1"/>
</dbReference>
<dbReference type="Pfam" id="PF05907">
    <property type="entry name" value="CXXC_Zn-b_euk"/>
    <property type="match status" value="1"/>
</dbReference>
<keyword evidence="3" id="KW-0862">Zinc</keyword>
<dbReference type="AlphaFoldDB" id="A0A1S8WVV2"/>
<accession>A0A1S8WVV2</accession>
<dbReference type="SUPFAM" id="SSF141678">
    <property type="entry name" value="MAL13P1.257-like"/>
    <property type="match status" value="1"/>
</dbReference>
<evidence type="ECO:0000256" key="1">
    <source>
        <dbReference type="ARBA" id="ARBA00007818"/>
    </source>
</evidence>
<comment type="similarity">
    <text evidence="1">Belongs to the UPF0587 family.</text>
</comment>
<dbReference type="Proteomes" id="UP000243686">
    <property type="component" value="Unassembled WGS sequence"/>
</dbReference>
<organism evidence="4 5">
    <name type="scientific">Opisthorchis viverrini</name>
    <name type="common">Southeast Asian liver fluke</name>
    <dbReference type="NCBI Taxonomy" id="6198"/>
    <lineage>
        <taxon>Eukaryota</taxon>
        <taxon>Metazoa</taxon>
        <taxon>Spiralia</taxon>
        <taxon>Lophotrochozoa</taxon>
        <taxon>Platyhelminthes</taxon>
        <taxon>Trematoda</taxon>
        <taxon>Digenea</taxon>
        <taxon>Opisthorchiida</taxon>
        <taxon>Opisthorchiata</taxon>
        <taxon>Opisthorchiidae</taxon>
        <taxon>Opisthorchis</taxon>
    </lineage>
</organism>
<dbReference type="PANTHER" id="PTHR12857">
    <property type="entry name" value="CXXC MOTIF CONTAINING ZINC BINDING PROTEIN"/>
    <property type="match status" value="1"/>
</dbReference>
<keyword evidence="5" id="KW-1185">Reference proteome</keyword>